<evidence type="ECO:0000313" key="15">
    <source>
        <dbReference type="EMBL" id="GHM59936.1"/>
    </source>
</evidence>
<comment type="caution">
    <text evidence="15">The sequence shown here is derived from an EMBL/GenBank/DDBJ whole genome shotgun (WGS) entry which is preliminary data.</text>
</comment>
<dbReference type="AlphaFoldDB" id="A0A8J3HX77"/>
<dbReference type="Proteomes" id="UP000637906">
    <property type="component" value="Unassembled WGS sequence"/>
</dbReference>
<reference evidence="15 16" key="1">
    <citation type="journal article" date="2021" name="Microb. Ecol.">
        <title>Candidatus Mesenet longicola: Novel Endosymbionts of Brontispa longissima that Induce Cytoplasmic Incompatibility.</title>
        <authorList>
            <person name="Takano S."/>
            <person name="Gotoh Y."/>
            <person name="Hayashi T."/>
        </authorList>
    </citation>
    <scope>NUCLEOTIDE SEQUENCE [LARGE SCALE GENOMIC DNA]</scope>
    <source>
        <strain evidence="15">L5</strain>
    </source>
</reference>
<accession>A0A8J3HX77</accession>
<sequence length="155" mass="17898">MILKIGDKAPEFELHADNGKIISLSEFYDQKNIVLYFYPKDNTPGCTVEAKDFRDNIEEFSRLNTVVIGASKDSIRSHINFKIKYSLPFCLISDESTEVLQKYGVWVEKSMFGKKYMGIERATFLIDKSGIIKQIWRNVKVNGHVLKVLKEIKNE</sequence>
<dbReference type="SUPFAM" id="SSF52833">
    <property type="entry name" value="Thioredoxin-like"/>
    <property type="match status" value="1"/>
</dbReference>
<comment type="function">
    <text evidence="1">Thiol-specific peroxidase that catalyzes the reduction of hydrogen peroxide and organic hydroperoxides to water and alcohols, respectively. Plays a role in cell protection against oxidative stress by detoxifying peroxides and as sensor of hydrogen peroxide-mediated signaling events.</text>
</comment>
<evidence type="ECO:0000256" key="13">
    <source>
        <dbReference type="PIRSR" id="PIRSR000239-1"/>
    </source>
</evidence>
<dbReference type="InterPro" id="IPR050924">
    <property type="entry name" value="Peroxiredoxin_BCP/PrxQ"/>
</dbReference>
<evidence type="ECO:0000256" key="1">
    <source>
        <dbReference type="ARBA" id="ARBA00003330"/>
    </source>
</evidence>
<dbReference type="GO" id="GO:0034599">
    <property type="term" value="P:cellular response to oxidative stress"/>
    <property type="evidence" value="ECO:0007669"/>
    <property type="project" value="TreeGrafter"/>
</dbReference>
<evidence type="ECO:0000256" key="6">
    <source>
        <dbReference type="ARBA" id="ARBA00023002"/>
    </source>
</evidence>
<feature type="domain" description="Thioredoxin" evidence="14">
    <location>
        <begin position="3"/>
        <end position="155"/>
    </location>
</feature>
<feature type="active site" description="Cysteine sulfenic acid (-SOH) intermediate; for peroxidase activity" evidence="13">
    <location>
        <position position="46"/>
    </location>
</feature>
<dbReference type="EC" id="1.11.1.24" evidence="3"/>
<evidence type="ECO:0000256" key="4">
    <source>
        <dbReference type="ARBA" id="ARBA00022559"/>
    </source>
</evidence>
<gene>
    <name evidence="15" type="ORF">sL5_09290</name>
</gene>
<organism evidence="15 16">
    <name type="scientific">Candidatus Mesenet longicola</name>
    <dbReference type="NCBI Taxonomy" id="1892558"/>
    <lineage>
        <taxon>Bacteria</taxon>
        <taxon>Pseudomonadati</taxon>
        <taxon>Pseudomonadota</taxon>
        <taxon>Alphaproteobacteria</taxon>
        <taxon>Rickettsiales</taxon>
        <taxon>Anaplasmataceae</taxon>
        <taxon>Candidatus Mesenet</taxon>
    </lineage>
</organism>
<evidence type="ECO:0000256" key="5">
    <source>
        <dbReference type="ARBA" id="ARBA00022862"/>
    </source>
</evidence>
<evidence type="ECO:0000256" key="2">
    <source>
        <dbReference type="ARBA" id="ARBA00011245"/>
    </source>
</evidence>
<dbReference type="PROSITE" id="PS51352">
    <property type="entry name" value="THIOREDOXIN_2"/>
    <property type="match status" value="1"/>
</dbReference>
<keyword evidence="4" id="KW-0575">Peroxidase</keyword>
<dbReference type="NCBIfam" id="NF006960">
    <property type="entry name" value="PRK09437.1"/>
    <property type="match status" value="1"/>
</dbReference>
<dbReference type="InterPro" id="IPR036249">
    <property type="entry name" value="Thioredoxin-like_sf"/>
</dbReference>
<dbReference type="CDD" id="cd03017">
    <property type="entry name" value="PRX_BCP"/>
    <property type="match status" value="1"/>
</dbReference>
<protein>
    <recommendedName>
        <fullName evidence="3">thioredoxin-dependent peroxiredoxin</fullName>
        <ecNumber evidence="3">1.11.1.24</ecNumber>
    </recommendedName>
    <alternativeName>
        <fullName evidence="9">Thioredoxin peroxidase</fullName>
    </alternativeName>
    <alternativeName>
        <fullName evidence="11">Thioredoxin-dependent peroxiredoxin Bcp</fullName>
    </alternativeName>
</protein>
<keyword evidence="16" id="KW-1185">Reference proteome</keyword>
<evidence type="ECO:0000256" key="3">
    <source>
        <dbReference type="ARBA" id="ARBA00013017"/>
    </source>
</evidence>
<dbReference type="EMBL" id="BNGU01000048">
    <property type="protein sequence ID" value="GHM59936.1"/>
    <property type="molecule type" value="Genomic_DNA"/>
</dbReference>
<dbReference type="Pfam" id="PF00578">
    <property type="entry name" value="AhpC-TSA"/>
    <property type="match status" value="1"/>
</dbReference>
<keyword evidence="8" id="KW-0676">Redox-active center</keyword>
<dbReference type="InterPro" id="IPR000866">
    <property type="entry name" value="AhpC/TSA"/>
</dbReference>
<keyword evidence="6" id="KW-0560">Oxidoreductase</keyword>
<evidence type="ECO:0000256" key="12">
    <source>
        <dbReference type="ARBA" id="ARBA00049091"/>
    </source>
</evidence>
<evidence type="ECO:0000256" key="7">
    <source>
        <dbReference type="ARBA" id="ARBA00023157"/>
    </source>
</evidence>
<dbReference type="PANTHER" id="PTHR42801:SF4">
    <property type="entry name" value="AHPC_TSA FAMILY PROTEIN"/>
    <property type="match status" value="1"/>
</dbReference>
<keyword evidence="7" id="KW-1015">Disulfide bond</keyword>
<dbReference type="GO" id="GO:0045454">
    <property type="term" value="P:cell redox homeostasis"/>
    <property type="evidence" value="ECO:0007669"/>
    <property type="project" value="TreeGrafter"/>
</dbReference>
<dbReference type="InterPro" id="IPR024706">
    <property type="entry name" value="Peroxiredoxin_AhpC-typ"/>
</dbReference>
<dbReference type="PANTHER" id="PTHR42801">
    <property type="entry name" value="THIOREDOXIN-DEPENDENT PEROXIDE REDUCTASE"/>
    <property type="match status" value="1"/>
</dbReference>
<comment type="similarity">
    <text evidence="10">Belongs to the peroxiredoxin family. BCP/PrxQ subfamily.</text>
</comment>
<evidence type="ECO:0000259" key="14">
    <source>
        <dbReference type="PROSITE" id="PS51352"/>
    </source>
</evidence>
<dbReference type="PIRSF" id="PIRSF000239">
    <property type="entry name" value="AHPC"/>
    <property type="match status" value="1"/>
</dbReference>
<evidence type="ECO:0000256" key="10">
    <source>
        <dbReference type="ARBA" id="ARBA00038489"/>
    </source>
</evidence>
<dbReference type="GO" id="GO:0005737">
    <property type="term" value="C:cytoplasm"/>
    <property type="evidence" value="ECO:0007669"/>
    <property type="project" value="TreeGrafter"/>
</dbReference>
<dbReference type="InterPro" id="IPR013766">
    <property type="entry name" value="Thioredoxin_domain"/>
</dbReference>
<dbReference type="FunFam" id="3.40.30.10:FF:000007">
    <property type="entry name" value="Thioredoxin-dependent thiol peroxidase"/>
    <property type="match status" value="1"/>
</dbReference>
<proteinExistence type="inferred from homology"/>
<keyword evidence="5" id="KW-0049">Antioxidant</keyword>
<dbReference type="Gene3D" id="3.40.30.10">
    <property type="entry name" value="Glutaredoxin"/>
    <property type="match status" value="1"/>
</dbReference>
<evidence type="ECO:0000256" key="11">
    <source>
        <dbReference type="ARBA" id="ARBA00042639"/>
    </source>
</evidence>
<comment type="subunit">
    <text evidence="2">Monomer.</text>
</comment>
<comment type="catalytic activity">
    <reaction evidence="12">
        <text>a hydroperoxide + [thioredoxin]-dithiol = an alcohol + [thioredoxin]-disulfide + H2O</text>
        <dbReference type="Rhea" id="RHEA:62620"/>
        <dbReference type="Rhea" id="RHEA-COMP:10698"/>
        <dbReference type="Rhea" id="RHEA-COMP:10700"/>
        <dbReference type="ChEBI" id="CHEBI:15377"/>
        <dbReference type="ChEBI" id="CHEBI:29950"/>
        <dbReference type="ChEBI" id="CHEBI:30879"/>
        <dbReference type="ChEBI" id="CHEBI:35924"/>
        <dbReference type="ChEBI" id="CHEBI:50058"/>
        <dbReference type="EC" id="1.11.1.24"/>
    </reaction>
</comment>
<name>A0A8J3HX77_9RICK</name>
<evidence type="ECO:0000256" key="8">
    <source>
        <dbReference type="ARBA" id="ARBA00023284"/>
    </source>
</evidence>
<dbReference type="GO" id="GO:0008379">
    <property type="term" value="F:thioredoxin peroxidase activity"/>
    <property type="evidence" value="ECO:0007669"/>
    <property type="project" value="TreeGrafter"/>
</dbReference>
<evidence type="ECO:0000256" key="9">
    <source>
        <dbReference type="ARBA" id="ARBA00032824"/>
    </source>
</evidence>
<evidence type="ECO:0000313" key="16">
    <source>
        <dbReference type="Proteomes" id="UP000637906"/>
    </source>
</evidence>